<dbReference type="AlphaFoldDB" id="A0A7M5VDA0"/>
<evidence type="ECO:0000256" key="3">
    <source>
        <dbReference type="ARBA" id="ARBA00023125"/>
    </source>
</evidence>
<dbReference type="SUPFAM" id="SSF46785">
    <property type="entry name" value="Winged helix' DNA-binding domain"/>
    <property type="match status" value="1"/>
</dbReference>
<evidence type="ECO:0000256" key="5">
    <source>
        <dbReference type="RuleBase" id="RU003796"/>
    </source>
</evidence>
<reference evidence="8" key="1">
    <citation type="submission" date="2021-01" db="UniProtKB">
        <authorList>
            <consortium name="EnsemblMetazoa"/>
        </authorList>
    </citation>
    <scope>IDENTIFICATION</scope>
</reference>
<sequence>MVSIMATQCLQPTNTGSSGRRTRSSRNNSIDSERFTSVDSQQVTCPGTPSADNFGTKVATSTPASSASLNENVCRNQPKPQVKRKLDLEHKTILQPQPQQPQPQIIYATFKPPTKVTAIKPKPASGPNRRSRPRSMPLPIAPAAPTNTGMTIQKPLEPITNKPPLKSPHGGERRYETSLGILTKRFVSLLRSSTNGILDLNNAAEILDVQKRRIYDITNVLEGIGVIEKNSKNNIKWVGAKHLEKTDETNSPQEEAVIGAKLLTLHQEISDLRLAESRLDELIEDCQGEMKHCSAAKHVNKHSYVTYQDIRGVQDFNDKTVIAIKAPPETKLEVPDPAESIQIWLKSNNGPIDVYLCPDGNKENVPPGVKVEDEDPCTSDTASLCSEPPSPPATCSSRTLSQSSSGCFDDDHLSYSVDATLSSMNSETSRVKLETDELFSGDVRTDISISPLIPLEPNFKAEDYLFSLDSSEGIADLFDVDSFL</sequence>
<keyword evidence="4 5" id="KW-0804">Transcription</keyword>
<feature type="region of interest" description="Disordered" evidence="6">
    <location>
        <begin position="372"/>
        <end position="391"/>
    </location>
</feature>
<dbReference type="InterPro" id="IPR003316">
    <property type="entry name" value="E2F_WHTH_DNA-bd_dom"/>
</dbReference>
<evidence type="ECO:0000256" key="1">
    <source>
        <dbReference type="ARBA" id="ARBA00010940"/>
    </source>
</evidence>
<dbReference type="EnsemblMetazoa" id="CLYHEMT008530.1">
    <property type="protein sequence ID" value="CLYHEMP008530.1"/>
    <property type="gene ID" value="CLYHEMG008530"/>
</dbReference>
<dbReference type="PANTHER" id="PTHR12081:SF107">
    <property type="entry name" value="E2E3"/>
    <property type="match status" value="1"/>
</dbReference>
<dbReference type="Proteomes" id="UP000594262">
    <property type="component" value="Unplaced"/>
</dbReference>
<evidence type="ECO:0000259" key="7">
    <source>
        <dbReference type="SMART" id="SM01372"/>
    </source>
</evidence>
<dbReference type="GO" id="GO:0090575">
    <property type="term" value="C:RNA polymerase II transcription regulator complex"/>
    <property type="evidence" value="ECO:0007669"/>
    <property type="project" value="TreeGrafter"/>
</dbReference>
<feature type="region of interest" description="Disordered" evidence="6">
    <location>
        <begin position="116"/>
        <end position="173"/>
    </location>
</feature>
<keyword evidence="3 5" id="KW-0238">DNA-binding</keyword>
<dbReference type="InterPro" id="IPR015633">
    <property type="entry name" value="E2F"/>
</dbReference>
<evidence type="ECO:0000313" key="8">
    <source>
        <dbReference type="EnsemblMetazoa" id="CLYHEMP008530.1"/>
    </source>
</evidence>
<feature type="compositionally biased region" description="Polar residues" evidence="6">
    <location>
        <begin position="1"/>
        <end position="12"/>
    </location>
</feature>
<dbReference type="Pfam" id="PF16421">
    <property type="entry name" value="E2F_CC-MB"/>
    <property type="match status" value="1"/>
</dbReference>
<dbReference type="Pfam" id="PF02319">
    <property type="entry name" value="WHD_E2F_TDP"/>
    <property type="match status" value="1"/>
</dbReference>
<keyword evidence="2 5" id="KW-0805">Transcription regulation</keyword>
<dbReference type="GO" id="GO:0000978">
    <property type="term" value="F:RNA polymerase II cis-regulatory region sequence-specific DNA binding"/>
    <property type="evidence" value="ECO:0007669"/>
    <property type="project" value="InterPro"/>
</dbReference>
<evidence type="ECO:0000256" key="6">
    <source>
        <dbReference type="SAM" id="MobiDB-lite"/>
    </source>
</evidence>
<dbReference type="GeneID" id="136804944"/>
<name>A0A7M5VDA0_9CNID</name>
<dbReference type="PANTHER" id="PTHR12081">
    <property type="entry name" value="TRANSCRIPTION FACTOR E2F"/>
    <property type="match status" value="1"/>
</dbReference>
<dbReference type="InterPro" id="IPR036390">
    <property type="entry name" value="WH_DNA-bd_sf"/>
</dbReference>
<accession>A0A7M5VDA0</accession>
<dbReference type="CDD" id="cd14660">
    <property type="entry name" value="E2F_DD"/>
    <property type="match status" value="1"/>
</dbReference>
<dbReference type="SMART" id="SM01372">
    <property type="entry name" value="E2F_TDP"/>
    <property type="match status" value="1"/>
</dbReference>
<evidence type="ECO:0000256" key="2">
    <source>
        <dbReference type="ARBA" id="ARBA00023015"/>
    </source>
</evidence>
<dbReference type="FunFam" id="1.10.10.10:FF:000008">
    <property type="entry name" value="E2F transcription factor 1"/>
    <property type="match status" value="1"/>
</dbReference>
<protein>
    <recommendedName>
        <fullName evidence="7">E2F/DP family winged-helix DNA-binding domain-containing protein</fullName>
    </recommendedName>
</protein>
<dbReference type="SUPFAM" id="SSF144074">
    <property type="entry name" value="E2F-DP heterodimerization region"/>
    <property type="match status" value="1"/>
</dbReference>
<evidence type="ECO:0000256" key="4">
    <source>
        <dbReference type="ARBA" id="ARBA00023163"/>
    </source>
</evidence>
<dbReference type="OrthoDB" id="1743261at2759"/>
<dbReference type="GO" id="GO:0046983">
    <property type="term" value="F:protein dimerization activity"/>
    <property type="evidence" value="ECO:0007669"/>
    <property type="project" value="InterPro"/>
</dbReference>
<proteinExistence type="inferred from homology"/>
<dbReference type="RefSeq" id="XP_066917574.1">
    <property type="nucleotide sequence ID" value="XM_067061473.1"/>
</dbReference>
<feature type="compositionally biased region" description="Polar residues" evidence="6">
    <location>
        <begin position="37"/>
        <end position="79"/>
    </location>
</feature>
<dbReference type="Gene3D" id="1.10.10.10">
    <property type="entry name" value="Winged helix-like DNA-binding domain superfamily/Winged helix DNA-binding domain"/>
    <property type="match status" value="1"/>
</dbReference>
<feature type="compositionally biased region" description="Low complexity" evidence="6">
    <location>
        <begin position="13"/>
        <end position="29"/>
    </location>
</feature>
<feature type="domain" description="E2F/DP family winged-helix DNA-binding" evidence="7">
    <location>
        <begin position="174"/>
        <end position="239"/>
    </location>
</feature>
<dbReference type="InterPro" id="IPR032198">
    <property type="entry name" value="E2F_CC-MB"/>
</dbReference>
<evidence type="ECO:0000313" key="9">
    <source>
        <dbReference type="Proteomes" id="UP000594262"/>
    </source>
</evidence>
<keyword evidence="5" id="KW-0539">Nucleus</keyword>
<dbReference type="InterPro" id="IPR037241">
    <property type="entry name" value="E2F-DP_heterodim"/>
</dbReference>
<dbReference type="GO" id="GO:0000981">
    <property type="term" value="F:DNA-binding transcription factor activity, RNA polymerase II-specific"/>
    <property type="evidence" value="ECO:0007669"/>
    <property type="project" value="TreeGrafter"/>
</dbReference>
<comment type="subcellular location">
    <subcellularLocation>
        <location evidence="5">Nucleus</location>
    </subcellularLocation>
</comment>
<dbReference type="Gene3D" id="6.10.250.540">
    <property type="match status" value="1"/>
</dbReference>
<comment type="similarity">
    <text evidence="1 5">Belongs to the E2F/DP family.</text>
</comment>
<organism evidence="8 9">
    <name type="scientific">Clytia hemisphaerica</name>
    <dbReference type="NCBI Taxonomy" id="252671"/>
    <lineage>
        <taxon>Eukaryota</taxon>
        <taxon>Metazoa</taxon>
        <taxon>Cnidaria</taxon>
        <taxon>Hydrozoa</taxon>
        <taxon>Hydroidolina</taxon>
        <taxon>Leptothecata</taxon>
        <taxon>Obeliida</taxon>
        <taxon>Clytiidae</taxon>
        <taxon>Clytia</taxon>
    </lineage>
</organism>
<feature type="region of interest" description="Disordered" evidence="6">
    <location>
        <begin position="1"/>
        <end position="82"/>
    </location>
</feature>
<dbReference type="InterPro" id="IPR036388">
    <property type="entry name" value="WH-like_DNA-bd_sf"/>
</dbReference>
<keyword evidence="9" id="KW-1185">Reference proteome</keyword>